<dbReference type="EMBL" id="CP150886">
    <property type="protein sequence ID" value="WZB89725.1"/>
    <property type="molecule type" value="Genomic_DNA"/>
</dbReference>
<dbReference type="InterPro" id="IPR007165">
    <property type="entry name" value="Phage_holin_4_2"/>
</dbReference>
<sequence>MWVTFLTILGTALSLLIVDIIFPGVDLVNFPAALIAGLIIGLINSFVKPVINILSLPLTLVTLGGFSLVINGLCFWLASVIVPGFKVEGIVAFIFAPIVLSLANTFMSKYFAERNMEMQRDSNE</sequence>
<organism evidence="2 3">
    <name type="scientific">Okeanomitos corallinicola TIOX110</name>
    <dbReference type="NCBI Taxonomy" id="3133117"/>
    <lineage>
        <taxon>Bacteria</taxon>
        <taxon>Bacillati</taxon>
        <taxon>Cyanobacteriota</taxon>
        <taxon>Cyanophyceae</taxon>
        <taxon>Nostocales</taxon>
        <taxon>Aphanizomenonaceae</taxon>
        <taxon>Okeanomitos</taxon>
    </lineage>
</organism>
<dbReference type="RefSeq" id="WP_353932620.1">
    <property type="nucleotide sequence ID" value="NZ_CP150886.1"/>
</dbReference>
<keyword evidence="1" id="KW-0812">Transmembrane</keyword>
<keyword evidence="3" id="KW-1185">Reference proteome</keyword>
<keyword evidence="1" id="KW-1133">Transmembrane helix</keyword>
<dbReference type="Pfam" id="PF04020">
    <property type="entry name" value="Phage_holin_4_2"/>
    <property type="match status" value="1"/>
</dbReference>
<keyword evidence="1" id="KW-0472">Membrane</keyword>
<dbReference type="PANTHER" id="PTHR37309">
    <property type="entry name" value="SLR0284 PROTEIN"/>
    <property type="match status" value="1"/>
</dbReference>
<protein>
    <submittedName>
        <fullName evidence="2">Phage holin family protein</fullName>
    </submittedName>
</protein>
<gene>
    <name evidence="2" type="ORF">WJM97_08555</name>
</gene>
<feature type="transmembrane region" description="Helical" evidence="1">
    <location>
        <begin position="90"/>
        <end position="112"/>
    </location>
</feature>
<dbReference type="Proteomes" id="UP001483337">
    <property type="component" value="Chromosome"/>
</dbReference>
<evidence type="ECO:0000313" key="2">
    <source>
        <dbReference type="EMBL" id="WZB89725.1"/>
    </source>
</evidence>
<feature type="transmembrane region" description="Helical" evidence="1">
    <location>
        <begin position="28"/>
        <end position="47"/>
    </location>
</feature>
<accession>A0ABZ2V1R0</accession>
<dbReference type="PANTHER" id="PTHR37309:SF1">
    <property type="entry name" value="SLR0284 PROTEIN"/>
    <property type="match status" value="1"/>
</dbReference>
<proteinExistence type="predicted"/>
<name>A0ABZ2V1R0_9CYAN</name>
<feature type="transmembrane region" description="Helical" evidence="1">
    <location>
        <begin position="54"/>
        <end position="78"/>
    </location>
</feature>
<evidence type="ECO:0000256" key="1">
    <source>
        <dbReference type="SAM" id="Phobius"/>
    </source>
</evidence>
<reference evidence="2 3" key="1">
    <citation type="submission" date="2024-04" db="EMBL/GenBank/DDBJ databases">
        <title>Okeanomitos corallinicola gen. &amp; sp. nov. (Nostocales, Cyanobacteria), a new toxic marine heterocyst-forming cyanobacterium from a coral reef.</title>
        <authorList>
            <person name="Li H."/>
            <person name="Li R."/>
            <person name="Kang J."/>
            <person name="Hii K.S."/>
            <person name="Mohamed H.F."/>
            <person name="Xu X."/>
            <person name="Luo Z."/>
        </authorList>
    </citation>
    <scope>NUCLEOTIDE SEQUENCE [LARGE SCALE GENOMIC DNA]</scope>
    <source>
        <strain evidence="2 3">TIOX110</strain>
    </source>
</reference>
<evidence type="ECO:0000313" key="3">
    <source>
        <dbReference type="Proteomes" id="UP001483337"/>
    </source>
</evidence>